<dbReference type="InterPro" id="IPR027417">
    <property type="entry name" value="P-loop_NTPase"/>
</dbReference>
<dbReference type="AlphaFoldDB" id="A0A550JAX7"/>
<dbReference type="InterPro" id="IPR028979">
    <property type="entry name" value="Ser_kin/Pase_Hpr-like_N_sf"/>
</dbReference>
<sequence>MAKKIFIASTGQNSGKTTTSISLIHLAKQKYGKVGFIKPFGPKPTVFQGRTMDKDAALMAGVFELTDDLDFMSPVVLHGDSTRRVLDGELSADAFLADIRNAVAELEKRCDFLVIEGSGHSGVGSVIGMSNARIAKEVQAPVMIIAGGGIGNTFDSVSLNLALFRQEQVEVKLVLLNKLIPSKRQSSLDYLRRAFGPQPFRVDGGFNYSPVLANPTLLRIAKILDAPLRGDLREATRIAHHVQLGAASAQRVADLLKDSSLVMVNSSRDELMVMLASLYKLPEYRKKIAGLVIPGLAPVQAITQKILDDSHVPYIRTEMTNSEAFLRVTSDVSKITVEDREKIDLIKSLSETEIDFAAIDALL</sequence>
<gene>
    <name evidence="3" type="ORF">FL622_11490</name>
</gene>
<evidence type="ECO:0000256" key="1">
    <source>
        <dbReference type="ARBA" id="ARBA00011643"/>
    </source>
</evidence>
<dbReference type="Pfam" id="PF13500">
    <property type="entry name" value="AAA_26"/>
    <property type="match status" value="1"/>
</dbReference>
<dbReference type="OrthoDB" id="9773206at2"/>
<organism evidence="3 4">
    <name type="scientific">Trichloromonas acetexigens</name>
    <dbReference type="NCBI Taxonomy" id="38815"/>
    <lineage>
        <taxon>Bacteria</taxon>
        <taxon>Pseudomonadati</taxon>
        <taxon>Thermodesulfobacteriota</taxon>
        <taxon>Desulfuromonadia</taxon>
        <taxon>Desulfuromonadales</taxon>
        <taxon>Trichloromonadaceae</taxon>
        <taxon>Trichloromonas</taxon>
    </lineage>
</organism>
<dbReference type="CDD" id="cd03109">
    <property type="entry name" value="DTBS"/>
    <property type="match status" value="1"/>
</dbReference>
<dbReference type="RefSeq" id="WP_092058438.1">
    <property type="nucleotide sequence ID" value="NZ_FOJJ01000040.1"/>
</dbReference>
<evidence type="ECO:0000313" key="3">
    <source>
        <dbReference type="EMBL" id="TRO80252.1"/>
    </source>
</evidence>
<keyword evidence="4" id="KW-1185">Reference proteome</keyword>
<dbReference type="PANTHER" id="PTHR21343:SF8">
    <property type="entry name" value="DRTGG DOMAIN-CONTAINING PROTEIN"/>
    <property type="match status" value="1"/>
</dbReference>
<comment type="caution">
    <text evidence="3">The sequence shown here is derived from an EMBL/GenBank/DDBJ whole genome shotgun (WGS) entry which is preliminary data.</text>
</comment>
<protein>
    <submittedName>
        <fullName evidence="3">AAA family ATPase</fullName>
    </submittedName>
</protein>
<keyword evidence="2" id="KW-0315">Glutamine amidotransferase</keyword>
<dbReference type="Proteomes" id="UP000317155">
    <property type="component" value="Unassembled WGS sequence"/>
</dbReference>
<dbReference type="Gene3D" id="3.40.50.300">
    <property type="entry name" value="P-loop containing nucleotide triphosphate hydrolases"/>
    <property type="match status" value="1"/>
</dbReference>
<accession>A0A550JAX7</accession>
<dbReference type="SUPFAM" id="SSF75138">
    <property type="entry name" value="HprK N-terminal domain-like"/>
    <property type="match status" value="1"/>
</dbReference>
<name>A0A550JAX7_9BACT</name>
<proteinExistence type="predicted"/>
<dbReference type="Gene3D" id="3.40.1390.20">
    <property type="entry name" value="HprK N-terminal domain-like"/>
    <property type="match status" value="1"/>
</dbReference>
<evidence type="ECO:0000313" key="4">
    <source>
        <dbReference type="Proteomes" id="UP000317155"/>
    </source>
</evidence>
<dbReference type="PANTHER" id="PTHR21343">
    <property type="entry name" value="DETHIOBIOTIN SYNTHETASE"/>
    <property type="match status" value="1"/>
</dbReference>
<dbReference type="SUPFAM" id="SSF52540">
    <property type="entry name" value="P-loop containing nucleoside triphosphate hydrolases"/>
    <property type="match status" value="1"/>
</dbReference>
<reference evidence="3 4" key="1">
    <citation type="submission" date="2019-07" db="EMBL/GenBank/DDBJ databases">
        <title>Insights of Desulfuromonas acetexigens electromicrobiology.</title>
        <authorList>
            <person name="Katuri K."/>
            <person name="Sapireddy V."/>
            <person name="Shaw D.R."/>
            <person name="Saikaly P."/>
        </authorList>
    </citation>
    <scope>NUCLEOTIDE SEQUENCE [LARGE SCALE GENOMIC DNA]</scope>
    <source>
        <strain evidence="3 4">2873</strain>
    </source>
</reference>
<comment type="subunit">
    <text evidence="1">Homohexamer.</text>
</comment>
<dbReference type="EMBL" id="VJVV01000008">
    <property type="protein sequence ID" value="TRO80252.1"/>
    <property type="molecule type" value="Genomic_DNA"/>
</dbReference>
<evidence type="ECO:0000256" key="2">
    <source>
        <dbReference type="ARBA" id="ARBA00022962"/>
    </source>
</evidence>